<comment type="caution">
    <text evidence="3">The sequence shown here is derived from an EMBL/GenBank/DDBJ whole genome shotgun (WGS) entry which is preliminary data.</text>
</comment>
<protein>
    <recommendedName>
        <fullName evidence="5">Lipoprotein</fullName>
    </recommendedName>
</protein>
<name>A0ABU5GTL6_9GAMM</name>
<sequence>MKKIVLSCLVLSTAVLSGCATQGHCDATKTDPSMLEKLNCDLGGGYQRQVRQNEQAVLDARAENAMFHAIYVEIEEQRKAVRQDLAGQQQQLAKLQANLNQLLGRLKTKYAHKSDTLQKISELETQVAALQQSGAHDPRSIQAKQQELAELQRKISHLELSLGY</sequence>
<dbReference type="PROSITE" id="PS51257">
    <property type="entry name" value="PROKAR_LIPOPROTEIN"/>
    <property type="match status" value="1"/>
</dbReference>
<evidence type="ECO:0000256" key="2">
    <source>
        <dbReference type="SAM" id="SignalP"/>
    </source>
</evidence>
<dbReference type="EMBL" id="JAXIVU010000024">
    <property type="protein sequence ID" value="MDY7220308.1"/>
    <property type="molecule type" value="Genomic_DNA"/>
</dbReference>
<evidence type="ECO:0000256" key="1">
    <source>
        <dbReference type="SAM" id="Coils"/>
    </source>
</evidence>
<dbReference type="Gene3D" id="1.10.287.1490">
    <property type="match status" value="1"/>
</dbReference>
<keyword evidence="4" id="KW-1185">Reference proteome</keyword>
<accession>A0ABU5GTL6</accession>
<proteinExistence type="predicted"/>
<feature type="coiled-coil region" evidence="1">
    <location>
        <begin position="71"/>
        <end position="161"/>
    </location>
</feature>
<keyword evidence="1" id="KW-0175">Coiled coil</keyword>
<dbReference type="Proteomes" id="UP001294570">
    <property type="component" value="Unassembled WGS sequence"/>
</dbReference>
<evidence type="ECO:0008006" key="5">
    <source>
        <dbReference type="Google" id="ProtNLM"/>
    </source>
</evidence>
<gene>
    <name evidence="3" type="ORF">TOI97_12115</name>
</gene>
<evidence type="ECO:0000313" key="3">
    <source>
        <dbReference type="EMBL" id="MDY7220308.1"/>
    </source>
</evidence>
<feature type="chain" id="PRO_5046668636" description="Lipoprotein" evidence="2">
    <location>
        <begin position="21"/>
        <end position="164"/>
    </location>
</feature>
<keyword evidence="2" id="KW-0732">Signal</keyword>
<reference evidence="3 4" key="1">
    <citation type="submission" date="2023-12" db="EMBL/GenBank/DDBJ databases">
        <title>Denitrificimonas halotolerans sp. nov.,a novel species isolated from landfill leachate.</title>
        <authorList>
            <person name="Wang S."/>
        </authorList>
    </citation>
    <scope>NUCLEOTIDE SEQUENCE [LARGE SCALE GENOMIC DNA]</scope>
    <source>
        <strain evidence="3 4">JX-1</strain>
    </source>
</reference>
<feature type="signal peptide" evidence="2">
    <location>
        <begin position="1"/>
        <end position="20"/>
    </location>
</feature>
<dbReference type="RefSeq" id="WP_321554391.1">
    <property type="nucleotide sequence ID" value="NZ_JAXIVU010000024.1"/>
</dbReference>
<organism evidence="3 4">
    <name type="scientific">Denitrificimonas halotolerans</name>
    <dbReference type="NCBI Taxonomy" id="3098930"/>
    <lineage>
        <taxon>Bacteria</taxon>
        <taxon>Pseudomonadati</taxon>
        <taxon>Pseudomonadota</taxon>
        <taxon>Gammaproteobacteria</taxon>
        <taxon>Pseudomonadales</taxon>
        <taxon>Pseudomonadaceae</taxon>
        <taxon>Denitrificimonas</taxon>
    </lineage>
</organism>
<evidence type="ECO:0000313" key="4">
    <source>
        <dbReference type="Proteomes" id="UP001294570"/>
    </source>
</evidence>